<protein>
    <submittedName>
        <fullName evidence="1">Uncharacterized protein</fullName>
    </submittedName>
</protein>
<proteinExistence type="predicted"/>
<dbReference type="EMBL" id="CAJNJA010035864">
    <property type="protein sequence ID" value="CAE7712581.1"/>
    <property type="molecule type" value="Genomic_DNA"/>
</dbReference>
<organism evidence="1 2">
    <name type="scientific">Symbiodinium necroappetens</name>
    <dbReference type="NCBI Taxonomy" id="1628268"/>
    <lineage>
        <taxon>Eukaryota</taxon>
        <taxon>Sar</taxon>
        <taxon>Alveolata</taxon>
        <taxon>Dinophyceae</taxon>
        <taxon>Suessiales</taxon>
        <taxon>Symbiodiniaceae</taxon>
        <taxon>Symbiodinium</taxon>
    </lineage>
</organism>
<evidence type="ECO:0000313" key="1">
    <source>
        <dbReference type="EMBL" id="CAE7712581.1"/>
    </source>
</evidence>
<dbReference type="Proteomes" id="UP000601435">
    <property type="component" value="Unassembled WGS sequence"/>
</dbReference>
<accession>A0A812X369</accession>
<name>A0A812X369_9DINO</name>
<comment type="caution">
    <text evidence="1">The sequence shown here is derived from an EMBL/GenBank/DDBJ whole genome shotgun (WGS) entry which is preliminary data.</text>
</comment>
<keyword evidence="2" id="KW-1185">Reference proteome</keyword>
<reference evidence="1" key="1">
    <citation type="submission" date="2021-02" db="EMBL/GenBank/DDBJ databases">
        <authorList>
            <person name="Dougan E. K."/>
            <person name="Rhodes N."/>
            <person name="Thang M."/>
            <person name="Chan C."/>
        </authorList>
    </citation>
    <scope>NUCLEOTIDE SEQUENCE</scope>
</reference>
<sequence>MGGARDARAILFDLVGPIKFHKIRKQKTKLSPMLYGWYHNSPWSAYNNLNWHLARLVHLHAGIFEAHVEFVSVSFFRLDGLPVSLIVEQVLKNLQLRIVGLDCPEELPLLEHAVLRRDLTIKTATLIKIGAHVDQSFELAPVYHSPLRQYLMPKKREVNEVTVSSSSADEVRNVVPTAGAALHDATEIIKVLVDCPANGGERGAVVTMMRSLKYKLIAALLKTDAKTISDVYFMTPDLEANGQPITPDLLEAEFKLAVFDQLQKNTSTISRVSTIPPHKTLTEHVKEKAAGLQADHLPLALRELQNGLEYQLHGPVSSGLTIDGFEKFVGIGLAQKSLKDALGFKEAKPLILEIRTCFVPEQKKSTGQFAEIQHFWQHKILQKESANFVSWLDISERTWTIDRVFLNGILPAGHRYGAKAIAEHLLAPPMLFFQSKKGSQISPGSEAFLNSMPDLKKLVVSDVVNWNTYLLMAVCGRTEAEARQKLGDVLDFALNTELKAANLKKETLLKGSTLEVFQCTILGKMVSWALKLWNEQLQRAVKMTSAEVVYGEGDEIIFGERRPRMAVVVQLAEEHAELRATKKFGAVKEVVQSEGDSPMDGMAKFLEGAWGTHARVQFPGANNARQYFAGLSRAMICFMHELQLERGLSCYAMAADPTIMATAVERLQSQRTSGDKAVQQLSEILRLAPALQEKGFIQSKHQDLFAVQDVSVGVVLQRGRVNGAMRHVTPSWISRYETVCMGDTGYHALIGHIMKTIVQALSFAAEGLESPEAKQVPDRCTFLLRCKEAIGRERCLIAAKSRSQLDDESRARQLFKEMIEGGEEALKWVLEDKVLGPAPESQALSTAFAEARLLYANDAKVPADRAVELFEKFTQWIQFAYGHIQREIAALITDIPGESTALAGPGMHFGV</sequence>
<dbReference type="OrthoDB" id="420523at2759"/>
<dbReference type="AlphaFoldDB" id="A0A812X369"/>
<evidence type="ECO:0000313" key="2">
    <source>
        <dbReference type="Proteomes" id="UP000601435"/>
    </source>
</evidence>
<gene>
    <name evidence="1" type="ORF">SNEC2469_LOCUS20552</name>
</gene>